<feature type="region of interest" description="Disordered" evidence="1">
    <location>
        <begin position="501"/>
        <end position="535"/>
    </location>
</feature>
<protein>
    <recommendedName>
        <fullName evidence="4">F-box domain-containing protein</fullName>
    </recommendedName>
</protein>
<evidence type="ECO:0000256" key="1">
    <source>
        <dbReference type="SAM" id="MobiDB-lite"/>
    </source>
</evidence>
<evidence type="ECO:0008006" key="4">
    <source>
        <dbReference type="Google" id="ProtNLM"/>
    </source>
</evidence>
<organism evidence="2 3">
    <name type="scientific">Actinomortierella ambigua</name>
    <dbReference type="NCBI Taxonomy" id="1343610"/>
    <lineage>
        <taxon>Eukaryota</taxon>
        <taxon>Fungi</taxon>
        <taxon>Fungi incertae sedis</taxon>
        <taxon>Mucoromycota</taxon>
        <taxon>Mortierellomycotina</taxon>
        <taxon>Mortierellomycetes</taxon>
        <taxon>Mortierellales</taxon>
        <taxon>Mortierellaceae</taxon>
        <taxon>Actinomortierella</taxon>
    </lineage>
</organism>
<evidence type="ECO:0000313" key="2">
    <source>
        <dbReference type="EMBL" id="KAG0263397.1"/>
    </source>
</evidence>
<sequence>MTSMPILDLPELRQHVAQYLDNAALQACTVVCRSWHADMQPVLWASISIHRAWFRAHFDMEPVEMYSSFRKNARWIQYLWFHSKDVASASSYSANDNVPYHWGLLRLPPTLCQILQEQCKSLLMIDDSEHGHHHGRTWDLYSALILANPGLRSLRLWGRRPRKERDGEYNDDEYTNECCTMPLPWTLRHLPKLRYLGLLRIQRPEDLAYILIDAPALEELVVQDRSGPADVAIYDVPSWPNEQPMEDEEDARLLALLDTAAAATATTTTTATTTSSVTTVVTRGHGLKRLKLAMYCHNPYLVGLLRFCRSLVRLEIGDMSKPCWASLGRVMAMGALLSLQELVMVPYSSDSHEAVTTVLEAIPLVSTSPFPLPHLIQQPNDHQLQLQHQHQQHDHPPLKRIQLHCLRSALVVLLTHHHRLAHGLEHVMIRCNYREWPADYQEPLAEFFYQCPRLKSLRVRSQTPFEARYLLRPEPWVCTDLEELQLPLVLRSQRHWADRAQRRQRLQRNDGDGDGRDGGGEGATARGGGSIQQNSSPECWEDLLLLGQAEKEAVAPGRDEREQAEILWMQRLGRLHRLREARFGVEDVGMPSKYTLSCLSWTLSKGLGELGSLTRLQRLDLGEAPLLMDVPEFVFMKKHWSSFVYLDYGSLWDRRFGTETTVARDQWLCENWPELRVRCNFEEDEK</sequence>
<dbReference type="AlphaFoldDB" id="A0A9P6QBB4"/>
<accession>A0A9P6QBB4</accession>
<feature type="compositionally biased region" description="Basic and acidic residues" evidence="1">
    <location>
        <begin position="501"/>
        <end position="519"/>
    </location>
</feature>
<evidence type="ECO:0000313" key="3">
    <source>
        <dbReference type="Proteomes" id="UP000807716"/>
    </source>
</evidence>
<reference evidence="2" key="1">
    <citation type="journal article" date="2020" name="Fungal Divers.">
        <title>Resolving the Mortierellaceae phylogeny through synthesis of multi-gene phylogenetics and phylogenomics.</title>
        <authorList>
            <person name="Vandepol N."/>
            <person name="Liber J."/>
            <person name="Desiro A."/>
            <person name="Na H."/>
            <person name="Kennedy M."/>
            <person name="Barry K."/>
            <person name="Grigoriev I.V."/>
            <person name="Miller A.N."/>
            <person name="O'Donnell K."/>
            <person name="Stajich J.E."/>
            <person name="Bonito G."/>
        </authorList>
    </citation>
    <scope>NUCLEOTIDE SEQUENCE</scope>
    <source>
        <strain evidence="2">BC1065</strain>
    </source>
</reference>
<dbReference type="OrthoDB" id="2448743at2759"/>
<keyword evidence="3" id="KW-1185">Reference proteome</keyword>
<comment type="caution">
    <text evidence="2">The sequence shown here is derived from an EMBL/GenBank/DDBJ whole genome shotgun (WGS) entry which is preliminary data.</text>
</comment>
<dbReference type="SUPFAM" id="SSF52047">
    <property type="entry name" value="RNI-like"/>
    <property type="match status" value="1"/>
</dbReference>
<feature type="compositionally biased region" description="Gly residues" evidence="1">
    <location>
        <begin position="520"/>
        <end position="530"/>
    </location>
</feature>
<dbReference type="EMBL" id="JAAAJB010000162">
    <property type="protein sequence ID" value="KAG0263397.1"/>
    <property type="molecule type" value="Genomic_DNA"/>
</dbReference>
<dbReference type="InterPro" id="IPR036047">
    <property type="entry name" value="F-box-like_dom_sf"/>
</dbReference>
<dbReference type="Proteomes" id="UP000807716">
    <property type="component" value="Unassembled WGS sequence"/>
</dbReference>
<name>A0A9P6QBB4_9FUNG</name>
<dbReference type="SUPFAM" id="SSF81383">
    <property type="entry name" value="F-box domain"/>
    <property type="match status" value="1"/>
</dbReference>
<gene>
    <name evidence="2" type="ORF">DFQ27_001790</name>
</gene>
<dbReference type="Gene3D" id="3.80.10.10">
    <property type="entry name" value="Ribonuclease Inhibitor"/>
    <property type="match status" value="1"/>
</dbReference>
<proteinExistence type="predicted"/>
<dbReference type="InterPro" id="IPR032675">
    <property type="entry name" value="LRR_dom_sf"/>
</dbReference>